<dbReference type="EMBL" id="MU118142">
    <property type="protein sequence ID" value="KAF9644388.1"/>
    <property type="molecule type" value="Genomic_DNA"/>
</dbReference>
<reference evidence="1" key="1">
    <citation type="submission" date="2019-10" db="EMBL/GenBank/DDBJ databases">
        <authorList>
            <consortium name="DOE Joint Genome Institute"/>
            <person name="Kuo A."/>
            <person name="Miyauchi S."/>
            <person name="Kiss E."/>
            <person name="Drula E."/>
            <person name="Kohler A."/>
            <person name="Sanchez-Garcia M."/>
            <person name="Andreopoulos B."/>
            <person name="Barry K.W."/>
            <person name="Bonito G."/>
            <person name="Buee M."/>
            <person name="Carver A."/>
            <person name="Chen C."/>
            <person name="Cichocki N."/>
            <person name="Clum A."/>
            <person name="Culley D."/>
            <person name="Crous P.W."/>
            <person name="Fauchery L."/>
            <person name="Girlanda M."/>
            <person name="Hayes R."/>
            <person name="Keri Z."/>
            <person name="Labutti K."/>
            <person name="Lipzen A."/>
            <person name="Lombard V."/>
            <person name="Magnuson J."/>
            <person name="Maillard F."/>
            <person name="Morin E."/>
            <person name="Murat C."/>
            <person name="Nolan M."/>
            <person name="Ohm R."/>
            <person name="Pangilinan J."/>
            <person name="Pereira M."/>
            <person name="Perotto S."/>
            <person name="Peter M."/>
            <person name="Riley R."/>
            <person name="Sitrit Y."/>
            <person name="Stielow B."/>
            <person name="Szollosi G."/>
            <person name="Zifcakova L."/>
            <person name="Stursova M."/>
            <person name="Spatafora J.W."/>
            <person name="Tedersoo L."/>
            <person name="Vaario L.-M."/>
            <person name="Yamada A."/>
            <person name="Yan M."/>
            <person name="Wang P."/>
            <person name="Xu J."/>
            <person name="Bruns T."/>
            <person name="Baldrian P."/>
            <person name="Vilgalys R."/>
            <person name="Henrissat B."/>
            <person name="Grigoriev I.V."/>
            <person name="Hibbett D."/>
            <person name="Nagy L.G."/>
            <person name="Martin F.M."/>
        </authorList>
    </citation>
    <scope>NUCLEOTIDE SEQUENCE</scope>
    <source>
        <strain evidence="1">P2</strain>
    </source>
</reference>
<evidence type="ECO:0000313" key="2">
    <source>
        <dbReference type="Proteomes" id="UP000886501"/>
    </source>
</evidence>
<sequence>MAEPVRPQYPLRRDRENPEHLNDPTSPTHRQHPSGRDHGQPESPHRYPPMSSTRYQLAKLESGFATQLIHHIDGSRFFHIQEREFFSRPTFFRVQIDIDLPDNPQASGGPYMPPLFITFVQEPLPQPMQQLLPLPSTTCGNPTNSLPVAAGLINHHVRQHQVMRHHPYPPPELRKGSPRMFIIYLTLNRGELGGYQDEK</sequence>
<accession>A0ACB6Z4U8</accession>
<keyword evidence="2" id="KW-1185">Reference proteome</keyword>
<reference evidence="1" key="2">
    <citation type="journal article" date="2020" name="Nat. Commun.">
        <title>Large-scale genome sequencing of mycorrhizal fungi provides insights into the early evolution of symbiotic traits.</title>
        <authorList>
            <person name="Miyauchi S."/>
            <person name="Kiss E."/>
            <person name="Kuo A."/>
            <person name="Drula E."/>
            <person name="Kohler A."/>
            <person name="Sanchez-Garcia M."/>
            <person name="Morin E."/>
            <person name="Andreopoulos B."/>
            <person name="Barry K.W."/>
            <person name="Bonito G."/>
            <person name="Buee M."/>
            <person name="Carver A."/>
            <person name="Chen C."/>
            <person name="Cichocki N."/>
            <person name="Clum A."/>
            <person name="Culley D."/>
            <person name="Crous P.W."/>
            <person name="Fauchery L."/>
            <person name="Girlanda M."/>
            <person name="Hayes R.D."/>
            <person name="Keri Z."/>
            <person name="LaButti K."/>
            <person name="Lipzen A."/>
            <person name="Lombard V."/>
            <person name="Magnuson J."/>
            <person name="Maillard F."/>
            <person name="Murat C."/>
            <person name="Nolan M."/>
            <person name="Ohm R.A."/>
            <person name="Pangilinan J."/>
            <person name="Pereira M.F."/>
            <person name="Perotto S."/>
            <person name="Peter M."/>
            <person name="Pfister S."/>
            <person name="Riley R."/>
            <person name="Sitrit Y."/>
            <person name="Stielow J.B."/>
            <person name="Szollosi G."/>
            <person name="Zifcakova L."/>
            <person name="Stursova M."/>
            <person name="Spatafora J.W."/>
            <person name="Tedersoo L."/>
            <person name="Vaario L.M."/>
            <person name="Yamada A."/>
            <person name="Yan M."/>
            <person name="Wang P."/>
            <person name="Xu J."/>
            <person name="Bruns T."/>
            <person name="Baldrian P."/>
            <person name="Vilgalys R."/>
            <person name="Dunand C."/>
            <person name="Henrissat B."/>
            <person name="Grigoriev I.V."/>
            <person name="Hibbett D."/>
            <person name="Nagy L.G."/>
            <person name="Martin F.M."/>
        </authorList>
    </citation>
    <scope>NUCLEOTIDE SEQUENCE</scope>
    <source>
        <strain evidence="1">P2</strain>
    </source>
</reference>
<comment type="caution">
    <text evidence="1">The sequence shown here is derived from an EMBL/GenBank/DDBJ whole genome shotgun (WGS) entry which is preliminary data.</text>
</comment>
<gene>
    <name evidence="1" type="ORF">BDM02DRAFT_3131796</name>
</gene>
<protein>
    <submittedName>
        <fullName evidence="1">Uncharacterized protein</fullName>
    </submittedName>
</protein>
<evidence type="ECO:0000313" key="1">
    <source>
        <dbReference type="EMBL" id="KAF9644388.1"/>
    </source>
</evidence>
<organism evidence="1 2">
    <name type="scientific">Thelephora ganbajun</name>
    <name type="common">Ganba fungus</name>
    <dbReference type="NCBI Taxonomy" id="370292"/>
    <lineage>
        <taxon>Eukaryota</taxon>
        <taxon>Fungi</taxon>
        <taxon>Dikarya</taxon>
        <taxon>Basidiomycota</taxon>
        <taxon>Agaricomycotina</taxon>
        <taxon>Agaricomycetes</taxon>
        <taxon>Thelephorales</taxon>
        <taxon>Thelephoraceae</taxon>
        <taxon>Thelephora</taxon>
    </lineage>
</organism>
<dbReference type="Proteomes" id="UP000886501">
    <property type="component" value="Unassembled WGS sequence"/>
</dbReference>
<proteinExistence type="predicted"/>
<name>A0ACB6Z4U8_THEGA</name>